<comment type="caution">
    <text evidence="1">The sequence shown here is derived from an EMBL/GenBank/DDBJ whole genome shotgun (WGS) entry which is preliminary data.</text>
</comment>
<keyword evidence="2" id="KW-1185">Reference proteome</keyword>
<protein>
    <submittedName>
        <fullName evidence="1">Uncharacterized protein</fullName>
    </submittedName>
</protein>
<dbReference type="RefSeq" id="WP_121172069.1">
    <property type="nucleotide sequence ID" value="NZ_RBIE01000007.1"/>
</dbReference>
<dbReference type="AlphaFoldDB" id="A0A420W594"/>
<dbReference type="EMBL" id="RBIE01000007">
    <property type="protein sequence ID" value="RKQ59100.1"/>
    <property type="molecule type" value="Genomic_DNA"/>
</dbReference>
<evidence type="ECO:0000313" key="2">
    <source>
        <dbReference type="Proteomes" id="UP000280881"/>
    </source>
</evidence>
<name>A0A420W594_9BACT</name>
<reference evidence="1 2" key="1">
    <citation type="submission" date="2018-10" db="EMBL/GenBank/DDBJ databases">
        <title>Genomic Encyclopedia of Type Strains, Phase IV (KMG-IV): sequencing the most valuable type-strain genomes for metagenomic binning, comparative biology and taxonomic classification.</title>
        <authorList>
            <person name="Goeker M."/>
        </authorList>
    </citation>
    <scope>NUCLEOTIDE SEQUENCE [LARGE SCALE GENOMIC DNA]</scope>
    <source>
        <strain evidence="1 2">DSM 15521</strain>
    </source>
</reference>
<proteinExistence type="predicted"/>
<gene>
    <name evidence="1" type="ORF">C7457_1740</name>
</gene>
<dbReference type="Proteomes" id="UP000280881">
    <property type="component" value="Unassembled WGS sequence"/>
</dbReference>
<sequence length="760" mass="89310">MAQVQVRQALPLSLEERRKLRNRPPIWLIPHLSNDYNRQFVYLLQAYDPVLDEIVGVYPFRTSESFELMLSDLKARNLWPLVSPNPVYVPKEFWAEYRRIAYFDPEATVNLAVRYDLLKDEAIYTFNLLVMDIDSPFRSVLPAWRELQEFLSLYAGYRVFKTKSGRFRAYLKLDGTKDLKRAKELLAIIYAFFERRGLRPDPSFVGRLNHPVFYEDYHLYRYELVEDVEGELSFYGLYRKVKKLQRKLNLWTFKGKNLTEGFWGIKAPQRKPRKECRIIKAPGFRRKLKKEPLDNFDLWKRAVSSLAQKHSSRRYTYVIQPAVGWAKYLELPKDEVTEFLVELLGEEKRKDVEKGWRYVCDFEFNLPGSLRWAGKVKEEWEGKVIAELQVKGSVSRQELLKSVFYNQKWLCDLIMDDLVEKGIVLCGFIRHGRGRPKKVFTLSRAVKEPLRKVVSLELELALISHGFKDSGYKDEYFSQYINSLLERVIGGGWKGEIERELEVVSYDNTCFGGNMGVSVDGVVLKAFADRCLSFDLSLLSGRVVKGAWVARFSEEKKKVVVSGEVFSFQDLASFNFRAKEAVRFYKEVLPELPRSSFLDRFEGKTIYIYPYGAPPEKWILVRAYPYQFLLHRVERVRMPDGSFRKFHCYQFRYKLSLSAYTFFNLYPEELIKEGEPVGSHRAGNWREDARELVSYIKEEFKRSGEKELLLTLALKDGREITGVMQKYEGYKKLRFVLKVPQNPIKKIAIFKHAVDDFWVE</sequence>
<evidence type="ECO:0000313" key="1">
    <source>
        <dbReference type="EMBL" id="RKQ59100.1"/>
    </source>
</evidence>
<organism evidence="1 2">
    <name type="scientific">Thermovibrio guaymasensis</name>
    <dbReference type="NCBI Taxonomy" id="240167"/>
    <lineage>
        <taxon>Bacteria</taxon>
        <taxon>Pseudomonadati</taxon>
        <taxon>Aquificota</taxon>
        <taxon>Aquificia</taxon>
        <taxon>Desulfurobacteriales</taxon>
        <taxon>Desulfurobacteriaceae</taxon>
        <taxon>Thermovibrio</taxon>
    </lineage>
</organism>
<accession>A0A420W594</accession>